<dbReference type="Proteomes" id="UP000218332">
    <property type="component" value="Unassembled WGS sequence"/>
</dbReference>
<dbReference type="InterPro" id="IPR036249">
    <property type="entry name" value="Thioredoxin-like_sf"/>
</dbReference>
<evidence type="ECO:0000313" key="3">
    <source>
        <dbReference type="EMBL" id="PAV24848.1"/>
    </source>
</evidence>
<dbReference type="PANTHER" id="PTHR30041:SF8">
    <property type="entry name" value="PROTEIN YFFB"/>
    <property type="match status" value="1"/>
</dbReference>
<dbReference type="AlphaFoldDB" id="A0A2A2I0B4"/>
<evidence type="ECO:0000313" key="4">
    <source>
        <dbReference type="Proteomes" id="UP000218332"/>
    </source>
</evidence>
<evidence type="ECO:0000256" key="1">
    <source>
        <dbReference type="ARBA" id="ARBA00007198"/>
    </source>
</evidence>
<dbReference type="RefSeq" id="WP_095612092.1">
    <property type="nucleotide sequence ID" value="NZ_NMPM01000100.1"/>
</dbReference>
<protein>
    <submittedName>
        <fullName evidence="3">ArsC family reductase</fullName>
    </submittedName>
</protein>
<dbReference type="InterPro" id="IPR006504">
    <property type="entry name" value="Tscrpt_reg_Spx/MgsR"/>
</dbReference>
<evidence type="ECO:0000256" key="2">
    <source>
        <dbReference type="PROSITE-ProRule" id="PRU01282"/>
    </source>
</evidence>
<organism evidence="3 4">
    <name type="scientific">Tamilnaduibacter salinus</name>
    <dbReference type="NCBI Taxonomy" id="1484056"/>
    <lineage>
        <taxon>Bacteria</taxon>
        <taxon>Pseudomonadati</taxon>
        <taxon>Pseudomonadota</taxon>
        <taxon>Gammaproteobacteria</taxon>
        <taxon>Pseudomonadales</taxon>
        <taxon>Marinobacteraceae</taxon>
        <taxon>Tamilnaduibacter</taxon>
    </lineage>
</organism>
<dbReference type="InterPro" id="IPR006660">
    <property type="entry name" value="Arsenate_reductase-like"/>
</dbReference>
<keyword evidence="4" id="KW-1185">Reference proteome</keyword>
<dbReference type="Gene3D" id="3.40.30.10">
    <property type="entry name" value="Glutaredoxin"/>
    <property type="match status" value="1"/>
</dbReference>
<sequence>MKLYGIKNCDTVKKARKWLDENGVDYQFHDFKKDGLTADMLSGWQDQLGWEPLVNRRGTTWRRLPESVRDSMEAQSAHDAMLDNPSLIKRPVVEASDGVSVGFNAEEWAARFL</sequence>
<accession>A0A2A2I0B4</accession>
<dbReference type="PROSITE" id="PS51353">
    <property type="entry name" value="ARSC"/>
    <property type="match status" value="1"/>
</dbReference>
<dbReference type="SUPFAM" id="SSF52833">
    <property type="entry name" value="Thioredoxin-like"/>
    <property type="match status" value="1"/>
</dbReference>
<gene>
    <name evidence="3" type="ORF">CF392_14135</name>
</gene>
<comment type="caution">
    <text evidence="3">The sequence shown here is derived from an EMBL/GenBank/DDBJ whole genome shotgun (WGS) entry which is preliminary data.</text>
</comment>
<comment type="similarity">
    <text evidence="1 2">Belongs to the ArsC family.</text>
</comment>
<dbReference type="PANTHER" id="PTHR30041">
    <property type="entry name" value="ARSENATE REDUCTASE"/>
    <property type="match status" value="1"/>
</dbReference>
<dbReference type="EMBL" id="NMPM01000100">
    <property type="protein sequence ID" value="PAV24848.1"/>
    <property type="molecule type" value="Genomic_DNA"/>
</dbReference>
<dbReference type="NCBIfam" id="NF008107">
    <property type="entry name" value="PRK10853.1"/>
    <property type="match status" value="1"/>
</dbReference>
<reference evidence="3 4" key="1">
    <citation type="submission" date="2017-07" db="EMBL/GenBank/DDBJ databases">
        <title>Tamlnaduibacter salinus (Mi-7) genome sequencing.</title>
        <authorList>
            <person name="Verma A."/>
            <person name="Krishnamurthi S."/>
        </authorList>
    </citation>
    <scope>NUCLEOTIDE SEQUENCE [LARGE SCALE GENOMIC DNA]</scope>
    <source>
        <strain evidence="3 4">Mi-7</strain>
    </source>
</reference>
<name>A0A2A2I0B4_9GAMM</name>
<dbReference type="CDD" id="cd03035">
    <property type="entry name" value="ArsC_Yffb"/>
    <property type="match status" value="1"/>
</dbReference>
<dbReference type="Pfam" id="PF03960">
    <property type="entry name" value="ArsC"/>
    <property type="match status" value="1"/>
</dbReference>
<dbReference type="NCBIfam" id="TIGR01617">
    <property type="entry name" value="arsC_related"/>
    <property type="match status" value="1"/>
</dbReference>
<proteinExistence type="inferred from homology"/>